<evidence type="ECO:0000313" key="3">
    <source>
        <dbReference type="EMBL" id="NEN52877.1"/>
    </source>
</evidence>
<comment type="caution">
    <text evidence="3">The sequence shown here is derived from an EMBL/GenBank/DDBJ whole genome shotgun (WGS) entry which is preliminary data.</text>
</comment>
<sequence>MTRPRPATRPGARPPLYLRRPLLAGFLRQWPLLACIVVVAAGLLLVAAERWRAGLVLMGLALVLAGLFRLLLPVRRIGFLAVRSRPADIALMLGAGAVLVLSVLTIPRT</sequence>
<evidence type="ECO:0000313" key="4">
    <source>
        <dbReference type="Proteomes" id="UP000468828"/>
    </source>
</evidence>
<dbReference type="Proteomes" id="UP000468828">
    <property type="component" value="Unassembled WGS sequence"/>
</dbReference>
<feature type="transmembrane region" description="Helical" evidence="1">
    <location>
        <begin position="30"/>
        <end position="48"/>
    </location>
</feature>
<keyword evidence="1" id="KW-0472">Membrane</keyword>
<protein>
    <submittedName>
        <fullName evidence="3">DUF3017 domain-containing protein</fullName>
    </submittedName>
</protein>
<evidence type="ECO:0000313" key="5">
    <source>
        <dbReference type="Proteomes" id="UP000471152"/>
    </source>
</evidence>
<dbReference type="Proteomes" id="UP000471152">
    <property type="component" value="Unassembled WGS sequence"/>
</dbReference>
<accession>A0A6P0HAH2</accession>
<proteinExistence type="predicted"/>
<organism evidence="3 5">
    <name type="scientific">Modestobacter muralis</name>
    <dbReference type="NCBI Taxonomy" id="1608614"/>
    <lineage>
        <taxon>Bacteria</taxon>
        <taxon>Bacillati</taxon>
        <taxon>Actinomycetota</taxon>
        <taxon>Actinomycetes</taxon>
        <taxon>Geodermatophilales</taxon>
        <taxon>Geodermatophilaceae</taxon>
        <taxon>Modestobacter</taxon>
    </lineage>
</organism>
<evidence type="ECO:0000313" key="2">
    <source>
        <dbReference type="EMBL" id="NEK95989.1"/>
    </source>
</evidence>
<dbReference type="EMBL" id="JAAGWH010000052">
    <property type="protein sequence ID" value="NEK95989.1"/>
    <property type="molecule type" value="Genomic_DNA"/>
</dbReference>
<reference evidence="2 4" key="1">
    <citation type="submission" date="2020-01" db="EMBL/GenBank/DDBJ databases">
        <title>the WGS Modestobacter muralis CPCC 204518.</title>
        <authorList>
            <person name="Jiang Z."/>
        </authorList>
    </citation>
    <scope>NUCLEOTIDE SEQUENCE [LARGE SCALE GENOMIC DNA]</scope>
    <source>
        <strain evidence="2 4">DSM 100205</strain>
    </source>
</reference>
<dbReference type="RefSeq" id="WP_163612678.1">
    <property type="nucleotide sequence ID" value="NZ_JAAGWB010000054.1"/>
</dbReference>
<dbReference type="EMBL" id="JAAGWB010000054">
    <property type="protein sequence ID" value="NEN52877.1"/>
    <property type="molecule type" value="Genomic_DNA"/>
</dbReference>
<dbReference type="InterPro" id="IPR021385">
    <property type="entry name" value="DUF3017"/>
</dbReference>
<feature type="transmembrane region" description="Helical" evidence="1">
    <location>
        <begin position="54"/>
        <end position="74"/>
    </location>
</feature>
<gene>
    <name evidence="3" type="ORF">G3R41_18390</name>
    <name evidence="2" type="ORF">GCU67_17740</name>
</gene>
<keyword evidence="1" id="KW-1133">Transmembrane helix</keyword>
<evidence type="ECO:0000256" key="1">
    <source>
        <dbReference type="SAM" id="Phobius"/>
    </source>
</evidence>
<feature type="transmembrane region" description="Helical" evidence="1">
    <location>
        <begin position="86"/>
        <end position="106"/>
    </location>
</feature>
<keyword evidence="4" id="KW-1185">Reference proteome</keyword>
<dbReference type="AlphaFoldDB" id="A0A6P0HAH2"/>
<dbReference type="Pfam" id="PF11222">
    <property type="entry name" value="DUF3017"/>
    <property type="match status" value="1"/>
</dbReference>
<name>A0A6P0HAH2_9ACTN</name>
<keyword evidence="1" id="KW-0812">Transmembrane</keyword>
<reference evidence="3 5" key="2">
    <citation type="submission" date="2020-02" db="EMBL/GenBank/DDBJ databases">
        <title>The WGS of Modestobacter muralis DSM 100205.</title>
        <authorList>
            <person name="Jiang Z."/>
        </authorList>
    </citation>
    <scope>NUCLEOTIDE SEQUENCE [LARGE SCALE GENOMIC DNA]</scope>
    <source>
        <strain evidence="3 5">DSM 100205</strain>
    </source>
</reference>